<evidence type="ECO:0000313" key="1">
    <source>
        <dbReference type="EMBL" id="MCM2466077.1"/>
    </source>
</evidence>
<keyword evidence="2" id="KW-1185">Reference proteome</keyword>
<evidence type="ECO:0008006" key="3">
    <source>
        <dbReference type="Google" id="ProtNLM"/>
    </source>
</evidence>
<sequence length="343" mass="40144">MQVYDILQQDPELWDLFTCAEEYEAAFRDGYDRFPHYMSNHREAFEPWVSQYLIEQGYHPEYPDSQPFAVCLTHDIDTIHKSAFFKGYDALRSLKAGDITKSLTNIWQLRSRKLPWFNFHEIMALEEKYDAQSSFYFLALAPGDQDYAYDIRSLEGELGMITDAGWEVGLHGGHRAYCDARALETEKQRLEAVLGRPVVGYRNHFLRFRVPETWEILSRAGFRYDTTFGYADCTGFRNGMCHPFKPYDLQTGREIDILEIPLTVMDCTLDGYMRLDAKKAWVVIRHLIDATERCHGVITVLWHNAYMEGERLKLYEKVLRYCREKGAWMTSGAEITRNVLKKE</sequence>
<dbReference type="Proteomes" id="UP001523230">
    <property type="component" value="Unassembled WGS sequence"/>
</dbReference>
<dbReference type="CDD" id="cd10931">
    <property type="entry name" value="CE4_u7"/>
    <property type="match status" value="1"/>
</dbReference>
<proteinExistence type="predicted"/>
<organism evidence="1 2">
    <name type="scientific">Methanoculleus oceani</name>
    <dbReference type="NCBI Taxonomy" id="2184756"/>
    <lineage>
        <taxon>Archaea</taxon>
        <taxon>Methanobacteriati</taxon>
        <taxon>Methanobacteriota</taxon>
        <taxon>Stenosarchaea group</taxon>
        <taxon>Methanomicrobia</taxon>
        <taxon>Methanomicrobiales</taxon>
        <taxon>Methanomicrobiaceae</taxon>
        <taxon>Methanoculleus</taxon>
    </lineage>
</organism>
<comment type="caution">
    <text evidence="1">The sequence shown here is derived from an EMBL/GenBank/DDBJ whole genome shotgun (WGS) entry which is preliminary data.</text>
</comment>
<gene>
    <name evidence="1" type="ORF">DIC75_07055</name>
</gene>
<dbReference type="Gene3D" id="3.20.20.370">
    <property type="entry name" value="Glycoside hydrolase/deacetylase"/>
    <property type="match status" value="1"/>
</dbReference>
<dbReference type="RefSeq" id="WP_250987339.1">
    <property type="nucleotide sequence ID" value="NZ_QFDM01000002.1"/>
</dbReference>
<protein>
    <recommendedName>
        <fullName evidence="3">Polysaccharide deacetylase</fullName>
    </recommendedName>
</protein>
<dbReference type="SUPFAM" id="SSF88713">
    <property type="entry name" value="Glycoside hydrolase/deacetylase"/>
    <property type="match status" value="1"/>
</dbReference>
<evidence type="ECO:0000313" key="2">
    <source>
        <dbReference type="Proteomes" id="UP001523230"/>
    </source>
</evidence>
<dbReference type="InterPro" id="IPR011330">
    <property type="entry name" value="Glyco_hydro/deAcase_b/a-brl"/>
</dbReference>
<name>A0ABD4TBM2_9EURY</name>
<accession>A0ABD4TBM2</accession>
<reference evidence="1 2" key="1">
    <citation type="submission" date="2018-05" db="EMBL/GenBank/DDBJ databases">
        <title>Isolation and characterization of genus Methanoculleus species and their viruses from deep sea marine sediment offshore southwestern Taiwan.</title>
        <authorList>
            <person name="Wei W.-H."/>
            <person name="Chen W.-C."/>
            <person name="Lai M.-C."/>
            <person name="Chen S.-C."/>
        </authorList>
    </citation>
    <scope>NUCLEOTIDE SEQUENCE [LARGE SCALE GENOMIC DNA]</scope>
    <source>
        <strain evidence="1 2">CWC-02</strain>
    </source>
</reference>
<dbReference type="AlphaFoldDB" id="A0ABD4TBM2"/>
<dbReference type="EMBL" id="QFDM01000002">
    <property type="protein sequence ID" value="MCM2466077.1"/>
    <property type="molecule type" value="Genomic_DNA"/>
</dbReference>